<protein>
    <submittedName>
        <fullName evidence="8">Extracellular solute-binding protein</fullName>
    </submittedName>
</protein>
<proteinExistence type="predicted"/>
<dbReference type="PANTHER" id="PTHR43649:SF33">
    <property type="entry name" value="POLYGALACTURONAN_RHAMNOGALACTURONAN-BINDING PROTEIN YTCQ"/>
    <property type="match status" value="1"/>
</dbReference>
<dbReference type="Pfam" id="PF12010">
    <property type="entry name" value="DUF3502"/>
    <property type="match status" value="1"/>
</dbReference>
<evidence type="ECO:0000256" key="4">
    <source>
        <dbReference type="ARBA" id="ARBA00023139"/>
    </source>
</evidence>
<keyword evidence="2 6" id="KW-0732">Signal</keyword>
<keyword evidence="5" id="KW-0449">Lipoprotein</keyword>
<evidence type="ECO:0000313" key="9">
    <source>
        <dbReference type="Proteomes" id="UP001198200"/>
    </source>
</evidence>
<keyword evidence="1" id="KW-1003">Cell membrane</keyword>
<gene>
    <name evidence="8" type="ORF">LKD48_10875</name>
</gene>
<dbReference type="Proteomes" id="UP001198200">
    <property type="component" value="Unassembled WGS sequence"/>
</dbReference>
<evidence type="ECO:0000256" key="1">
    <source>
        <dbReference type="ARBA" id="ARBA00022475"/>
    </source>
</evidence>
<keyword evidence="9" id="KW-1185">Reference proteome</keyword>
<keyword evidence="3" id="KW-0472">Membrane</keyword>
<dbReference type="Pfam" id="PF01547">
    <property type="entry name" value="SBP_bac_1"/>
    <property type="match status" value="1"/>
</dbReference>
<dbReference type="InterPro" id="IPR050490">
    <property type="entry name" value="Bact_solute-bd_prot1"/>
</dbReference>
<dbReference type="InterPro" id="IPR022627">
    <property type="entry name" value="DUF3502"/>
</dbReference>
<feature type="signal peptide" evidence="6">
    <location>
        <begin position="1"/>
        <end position="24"/>
    </location>
</feature>
<feature type="domain" description="DUF3502" evidence="7">
    <location>
        <begin position="467"/>
        <end position="528"/>
    </location>
</feature>
<evidence type="ECO:0000256" key="3">
    <source>
        <dbReference type="ARBA" id="ARBA00023136"/>
    </source>
</evidence>
<feature type="chain" id="PRO_5042076233" evidence="6">
    <location>
        <begin position="25"/>
        <end position="529"/>
    </location>
</feature>
<evidence type="ECO:0000259" key="7">
    <source>
        <dbReference type="Pfam" id="PF12010"/>
    </source>
</evidence>
<dbReference type="PANTHER" id="PTHR43649">
    <property type="entry name" value="ARABINOSE-BINDING PROTEIN-RELATED"/>
    <property type="match status" value="1"/>
</dbReference>
<sequence>MKTRKLMAMAMAGAMALPTCTAFADSAEEPVKLTGLFISHSLTKSLNDMQWLQEIEEKAGVEVEWEQIYTDWDQTKSTRFASGDIPDILINATDDSDYATYEGLFMELTDLIDQYAPNVQAMFEEEPDTLALAKTYEGEIYALPKFQGKWPDCNGVMFINKTWLDNLGLEVPTTLGELKDVLVAFRDNDANGNGDASDEIPMDFNDWFGAAYSLTNLIGSYGIQLTNWGTDGYFVEDGQVKNYAVDERYKALISYLADLYSEGLINENAITNDYSMFQSLSRGDENGDALVGVVLGWEETDKFGPTLHDQYVPCGPFADDVDDLGTDEPRWTYDYSGLNMSSNRICMSANCANPEAAMKFMNEFYDSEVSVEVLFGGISDGCLEKTGDNSYKVLDPLDPDTDSGTWKWTSSMADNGPMYIRRSTTIDMAQDMTYALEEREQYKEAIARIDMDKEYYPQMLMKYTSEDQNNMAVTQANVSNVTEAYWGLWLTGESNIEDDWDSYVEEVNAAGLQDILAIRQASYDSWKAQ</sequence>
<keyword evidence="4" id="KW-0564">Palmitate</keyword>
<comment type="caution">
    <text evidence="8">The sequence shown here is derived from an EMBL/GenBank/DDBJ whole genome shotgun (WGS) entry which is preliminary data.</text>
</comment>
<accession>A0AAE3E5L4</accession>
<dbReference type="InterPro" id="IPR006059">
    <property type="entry name" value="SBP"/>
</dbReference>
<dbReference type="SUPFAM" id="SSF53850">
    <property type="entry name" value="Periplasmic binding protein-like II"/>
    <property type="match status" value="1"/>
</dbReference>
<evidence type="ECO:0000256" key="2">
    <source>
        <dbReference type="ARBA" id="ARBA00022729"/>
    </source>
</evidence>
<evidence type="ECO:0000256" key="6">
    <source>
        <dbReference type="SAM" id="SignalP"/>
    </source>
</evidence>
<dbReference type="EMBL" id="JAJEQN010000027">
    <property type="protein sequence ID" value="MCC2222133.1"/>
    <property type="molecule type" value="Genomic_DNA"/>
</dbReference>
<name>A0AAE3E5L4_9FIRM</name>
<dbReference type="AlphaFoldDB" id="A0AAE3E5L4"/>
<evidence type="ECO:0000313" key="8">
    <source>
        <dbReference type="EMBL" id="MCC2222133.1"/>
    </source>
</evidence>
<organism evidence="8 9">
    <name type="scientific">Anthropogastromicrobium aceti</name>
    <dbReference type="NCBI Taxonomy" id="2981768"/>
    <lineage>
        <taxon>Bacteria</taxon>
        <taxon>Bacillati</taxon>
        <taxon>Bacillota</taxon>
        <taxon>Clostridia</taxon>
        <taxon>Lachnospirales</taxon>
        <taxon>Lachnospiraceae</taxon>
        <taxon>Anthropogastromicrobium</taxon>
    </lineage>
</organism>
<dbReference type="RefSeq" id="WP_308732035.1">
    <property type="nucleotide sequence ID" value="NZ_JAJEQN010000027.1"/>
</dbReference>
<reference evidence="8 9" key="1">
    <citation type="submission" date="2021-10" db="EMBL/GenBank/DDBJ databases">
        <title>Anaerobic single-cell dispensing facilitates the cultivation of human gut bacteria.</title>
        <authorList>
            <person name="Afrizal A."/>
        </authorList>
    </citation>
    <scope>NUCLEOTIDE SEQUENCE [LARGE SCALE GENOMIC DNA]</scope>
    <source>
        <strain evidence="8 9">CLA-AA-H224</strain>
    </source>
</reference>
<evidence type="ECO:0000256" key="5">
    <source>
        <dbReference type="ARBA" id="ARBA00023288"/>
    </source>
</evidence>
<dbReference type="Gene3D" id="3.40.190.10">
    <property type="entry name" value="Periplasmic binding protein-like II"/>
    <property type="match status" value="2"/>
</dbReference>